<dbReference type="GO" id="GO:0005634">
    <property type="term" value="C:nucleus"/>
    <property type="evidence" value="ECO:0007669"/>
    <property type="project" value="UniProtKB-SubCell"/>
</dbReference>
<evidence type="ECO:0000256" key="2">
    <source>
        <dbReference type="ARBA" id="ARBA00023015"/>
    </source>
</evidence>
<feature type="compositionally biased region" description="Gly residues" evidence="7">
    <location>
        <begin position="337"/>
        <end position="354"/>
    </location>
</feature>
<feature type="compositionally biased region" description="Low complexity" evidence="7">
    <location>
        <begin position="630"/>
        <end position="645"/>
    </location>
</feature>
<dbReference type="Proteomes" id="UP000243876">
    <property type="component" value="Unassembled WGS sequence"/>
</dbReference>
<evidence type="ECO:0000256" key="4">
    <source>
        <dbReference type="ARBA" id="ARBA00023163"/>
    </source>
</evidence>
<feature type="compositionally biased region" description="Low complexity" evidence="7">
    <location>
        <begin position="190"/>
        <end position="229"/>
    </location>
</feature>
<feature type="domain" description="MADS-box" evidence="8">
    <location>
        <begin position="1"/>
        <end position="61"/>
    </location>
</feature>
<feature type="compositionally biased region" description="Low complexity" evidence="7">
    <location>
        <begin position="421"/>
        <end position="437"/>
    </location>
</feature>
<dbReference type="OrthoDB" id="1898716at2759"/>
<dbReference type="EMBL" id="CENE01000052">
    <property type="protein sequence ID" value="CEQ43134.1"/>
    <property type="molecule type" value="Genomic_DNA"/>
</dbReference>
<dbReference type="Pfam" id="PF00319">
    <property type="entry name" value="SRF-TF"/>
    <property type="match status" value="1"/>
</dbReference>
<feature type="compositionally biased region" description="Gly residues" evidence="7">
    <location>
        <begin position="494"/>
        <end position="507"/>
    </location>
</feature>
<dbReference type="GO" id="GO:0000981">
    <property type="term" value="F:DNA-binding transcription factor activity, RNA polymerase II-specific"/>
    <property type="evidence" value="ECO:0007669"/>
    <property type="project" value="TreeGrafter"/>
</dbReference>
<dbReference type="PANTHER" id="PTHR11945">
    <property type="entry name" value="MADS BOX PROTEIN"/>
    <property type="match status" value="1"/>
</dbReference>
<feature type="compositionally biased region" description="Low complexity" evidence="7">
    <location>
        <begin position="558"/>
        <end position="579"/>
    </location>
</feature>
<feature type="compositionally biased region" description="Pro residues" evidence="7">
    <location>
        <begin position="277"/>
        <end position="288"/>
    </location>
</feature>
<feature type="region of interest" description="Disordered" evidence="7">
    <location>
        <begin position="337"/>
        <end position="709"/>
    </location>
</feature>
<dbReference type="InterPro" id="IPR002100">
    <property type="entry name" value="TF_MADSbox"/>
</dbReference>
<name>A0A0D6ET43_SPOSA</name>
<feature type="compositionally biased region" description="Low complexity" evidence="7">
    <location>
        <begin position="444"/>
        <end position="457"/>
    </location>
</feature>
<feature type="compositionally biased region" description="Pro residues" evidence="7">
    <location>
        <begin position="250"/>
        <end position="266"/>
    </location>
</feature>
<comment type="subcellular location">
    <subcellularLocation>
        <location evidence="1">Nucleus</location>
    </subcellularLocation>
</comment>
<feature type="compositionally biased region" description="Pro residues" evidence="7">
    <location>
        <begin position="372"/>
        <end position="395"/>
    </location>
</feature>
<keyword evidence="5" id="KW-0539">Nucleus</keyword>
<evidence type="ECO:0000256" key="7">
    <source>
        <dbReference type="SAM" id="MobiDB-lite"/>
    </source>
</evidence>
<dbReference type="PANTHER" id="PTHR11945:SF534">
    <property type="entry name" value="MYOCYTE-SPECIFIC ENHANCER FACTOR 2"/>
    <property type="match status" value="1"/>
</dbReference>
<keyword evidence="10" id="KW-1185">Reference proteome</keyword>
<comment type="similarity">
    <text evidence="6">Belongs to the MEF2 family.</text>
</comment>
<evidence type="ECO:0000256" key="6">
    <source>
        <dbReference type="ARBA" id="ARBA00025805"/>
    </source>
</evidence>
<reference evidence="10" key="1">
    <citation type="submission" date="2015-02" db="EMBL/GenBank/DDBJ databases">
        <authorList>
            <person name="Gon?alves P."/>
        </authorList>
    </citation>
    <scope>NUCLEOTIDE SEQUENCE [LARGE SCALE GENOMIC DNA]</scope>
</reference>
<protein>
    <submittedName>
        <fullName evidence="9">SPOSA6832_05031-mRNA-1:cds</fullName>
    </submittedName>
</protein>
<evidence type="ECO:0000313" key="9">
    <source>
        <dbReference type="EMBL" id="CEQ43134.1"/>
    </source>
</evidence>
<dbReference type="InterPro" id="IPR036879">
    <property type="entry name" value="TF_MADSbox_sf"/>
</dbReference>
<evidence type="ECO:0000259" key="8">
    <source>
        <dbReference type="PROSITE" id="PS50066"/>
    </source>
</evidence>
<sequence>MGRRKISIAPIQDDRNRQVTFLKRKNGLFKKAYELGVLCSADVAVVVFNANGKLFEFHSGDMDTILLRYSHYAGPPHEKRGPEDYLNKDLAAAAAKGNGGKMTTLSDGDDDDDDGDEPPAALPPTGSSGVRVNPQGRGTQEGRGKQAVLAARERERRGVSANPSANASGGGVKMEGEEMQGGVGTSLSRPGSQSNGHHQSQQQHLQLHAGLAHPQHPYPGSSQQQQQYGTPNLVFPLPPSQPAVASTSQPQPPQQQPYPGYPPSSTLPPHHLQFGMLPPPPPPPPPPGMSGMPNFNFPGLAMAGMPNFAAGMPGLSFGGAPGQGGFGFGFMGGGGGGGGEGEGASGAGGAGSGGVPSWFGAQNPTATAEQGYPPPQPPQPPPPPQSQPQPPPPRHPTSSSSYDEAQLQPLSRPASVASMASQHSLHSQSHQSHSSPRSHPPPSLSSRSNSLSHSQSLQKPRLSVSIPSHSAASHEENRKAGLVTAGGASILGGAMAGGGGAVPGGGMVDEPEGMEGYEGGDGAGKEGRGREEDEDESGQPTAVPRSAFASDLLPSPFYPSASHPLPSSSSSNSNPYAYAFPYSLPYPSAAFQQPPPQSSFTWPSATTPSVPRPAPMLGAEEEPDLLRPGSPAEAGLSEPAAAATGGNEGGGEAPNGAASEVRRLKRGSVDLEEDFEGMAVVESEAGDGEESEAAAEDGARDGRTRKRRA</sequence>
<feature type="compositionally biased region" description="Acidic residues" evidence="7">
    <location>
        <begin position="684"/>
        <end position="695"/>
    </location>
</feature>
<feature type="compositionally biased region" description="Gly residues" evidence="7">
    <location>
        <begin position="168"/>
        <end position="184"/>
    </location>
</feature>
<keyword evidence="4" id="KW-0804">Transcription</keyword>
<feature type="region of interest" description="Disordered" evidence="7">
    <location>
        <begin position="97"/>
        <end position="292"/>
    </location>
</feature>
<organism evidence="9 10">
    <name type="scientific">Sporidiobolus salmonicolor</name>
    <name type="common">Yeast-like fungus</name>
    <name type="synonym">Sporobolomyces salmonicolor</name>
    <dbReference type="NCBI Taxonomy" id="5005"/>
    <lineage>
        <taxon>Eukaryota</taxon>
        <taxon>Fungi</taxon>
        <taxon>Dikarya</taxon>
        <taxon>Basidiomycota</taxon>
        <taxon>Pucciniomycotina</taxon>
        <taxon>Microbotryomycetes</taxon>
        <taxon>Sporidiobolales</taxon>
        <taxon>Sporidiobolaceae</taxon>
        <taxon>Sporobolomyces</taxon>
    </lineage>
</organism>
<dbReference type="SUPFAM" id="SSF55455">
    <property type="entry name" value="SRF-like"/>
    <property type="match status" value="1"/>
</dbReference>
<dbReference type="PROSITE" id="PS50066">
    <property type="entry name" value="MADS_BOX_2"/>
    <property type="match status" value="1"/>
</dbReference>
<dbReference type="Gene3D" id="3.40.1810.10">
    <property type="entry name" value="Transcription factor, MADS-box"/>
    <property type="match status" value="1"/>
</dbReference>
<proteinExistence type="inferred from homology"/>
<dbReference type="GO" id="GO:0000978">
    <property type="term" value="F:RNA polymerase II cis-regulatory region sequence-specific DNA binding"/>
    <property type="evidence" value="ECO:0007669"/>
    <property type="project" value="TreeGrafter"/>
</dbReference>
<evidence type="ECO:0000256" key="1">
    <source>
        <dbReference type="ARBA" id="ARBA00004123"/>
    </source>
</evidence>
<dbReference type="GO" id="GO:0045944">
    <property type="term" value="P:positive regulation of transcription by RNA polymerase II"/>
    <property type="evidence" value="ECO:0007669"/>
    <property type="project" value="InterPro"/>
</dbReference>
<keyword evidence="3" id="KW-0238">DNA-binding</keyword>
<gene>
    <name evidence="9" type="primary">SPOSA6832_05031</name>
</gene>
<dbReference type="CDD" id="cd00265">
    <property type="entry name" value="MADS_MEF2_like"/>
    <property type="match status" value="1"/>
</dbReference>
<evidence type="ECO:0000256" key="5">
    <source>
        <dbReference type="ARBA" id="ARBA00023242"/>
    </source>
</evidence>
<accession>A0A0D6ET43</accession>
<dbReference type="PRINTS" id="PR00404">
    <property type="entry name" value="MADSDOMAIN"/>
</dbReference>
<keyword evidence="2" id="KW-0805">Transcription regulation</keyword>
<evidence type="ECO:0000313" key="10">
    <source>
        <dbReference type="Proteomes" id="UP000243876"/>
    </source>
</evidence>
<dbReference type="AlphaFoldDB" id="A0A0D6ET43"/>
<dbReference type="GO" id="GO:0046983">
    <property type="term" value="F:protein dimerization activity"/>
    <property type="evidence" value="ECO:0007669"/>
    <property type="project" value="InterPro"/>
</dbReference>
<feature type="compositionally biased region" description="Acidic residues" evidence="7">
    <location>
        <begin position="107"/>
        <end position="117"/>
    </location>
</feature>
<evidence type="ECO:0000256" key="3">
    <source>
        <dbReference type="ARBA" id="ARBA00023125"/>
    </source>
</evidence>
<dbReference type="InterPro" id="IPR033896">
    <property type="entry name" value="MEF2-like_N"/>
</dbReference>
<dbReference type="SMART" id="SM00432">
    <property type="entry name" value="MADS"/>
    <property type="match status" value="1"/>
</dbReference>